<protein>
    <submittedName>
        <fullName evidence="1">Uncharacterized protein</fullName>
    </submittedName>
</protein>
<keyword evidence="2" id="KW-1185">Reference proteome</keyword>
<gene>
    <name evidence="1" type="ORF">O1611_g6061</name>
</gene>
<proteinExistence type="predicted"/>
<accession>A0ACC2JJF3</accession>
<organism evidence="1 2">
    <name type="scientific">Lasiodiplodia mahajangana</name>
    <dbReference type="NCBI Taxonomy" id="1108764"/>
    <lineage>
        <taxon>Eukaryota</taxon>
        <taxon>Fungi</taxon>
        <taxon>Dikarya</taxon>
        <taxon>Ascomycota</taxon>
        <taxon>Pezizomycotina</taxon>
        <taxon>Dothideomycetes</taxon>
        <taxon>Dothideomycetes incertae sedis</taxon>
        <taxon>Botryosphaeriales</taxon>
        <taxon>Botryosphaeriaceae</taxon>
        <taxon>Lasiodiplodia</taxon>
    </lineage>
</organism>
<evidence type="ECO:0000313" key="1">
    <source>
        <dbReference type="EMBL" id="KAJ8127575.1"/>
    </source>
</evidence>
<evidence type="ECO:0000313" key="2">
    <source>
        <dbReference type="Proteomes" id="UP001153332"/>
    </source>
</evidence>
<comment type="caution">
    <text evidence="1">The sequence shown here is derived from an EMBL/GenBank/DDBJ whole genome shotgun (WGS) entry which is preliminary data.</text>
</comment>
<name>A0ACC2JJF3_9PEZI</name>
<sequence>MTRSGLQSAVSVKTTQAVSTSTTSTISQRRKGVRYADMPAVLRDAVVVTKKLGIPYLWIDSLCILQDDTSDWEKQYPQIDRIYGHAEVTILAASSTSCRESFLRPETPSTLLPLISTQRPGFGGLLLINFWKCSVLPGERNSRSVFATMDLELFASRLAGRGWAFQERILSTRRIVFGMENVYFNCGETTCASLGKPPFAHRNEYGIDLVRDMPVVSELYNAWSDILDQFGHLSMDGFTEPTDLLPAISGLAAYFGGLLEDKYCAGHWLRDLEIGLLWYRKKSSRDLKTSYLDGLCSPTPYTVPSWSQLGKTGRHLGRVYFQSIFRDYNRGVPKINAKIRLSGENLFGAIQDAQLKVHNHCMCLQNAKTTTLKLVSVRLYEQWHLEFIRKDKSIRWCDAWIDYNLPESEAYEDAQEWKWMLLGVRSKGLANTKHGKAQVFGLLLRQAKDFKWYRIGIFRSHLDHPLLLQDFIEMGGIETITIH</sequence>
<dbReference type="EMBL" id="JAPUUL010001377">
    <property type="protein sequence ID" value="KAJ8127575.1"/>
    <property type="molecule type" value="Genomic_DNA"/>
</dbReference>
<dbReference type="Proteomes" id="UP001153332">
    <property type="component" value="Unassembled WGS sequence"/>
</dbReference>
<reference evidence="1" key="1">
    <citation type="submission" date="2022-12" db="EMBL/GenBank/DDBJ databases">
        <title>Genome Sequence of Lasiodiplodia mahajangana.</title>
        <authorList>
            <person name="Buettner E."/>
        </authorList>
    </citation>
    <scope>NUCLEOTIDE SEQUENCE</scope>
    <source>
        <strain evidence="1">VT137</strain>
    </source>
</reference>